<name>A0A9P6T056_9FUNG</name>
<comment type="caution">
    <text evidence="1">The sequence shown here is derived from an EMBL/GenBank/DDBJ whole genome shotgun (WGS) entry which is preliminary data.</text>
</comment>
<dbReference type="EMBL" id="JAAAID010000692">
    <property type="protein sequence ID" value="KAG0014776.1"/>
    <property type="molecule type" value="Genomic_DNA"/>
</dbReference>
<gene>
    <name evidence="1" type="ORF">BGZ80_010235</name>
</gene>
<dbReference type="Proteomes" id="UP000703661">
    <property type="component" value="Unassembled WGS sequence"/>
</dbReference>
<dbReference type="SUPFAM" id="SSF52047">
    <property type="entry name" value="RNI-like"/>
    <property type="match status" value="1"/>
</dbReference>
<accession>A0A9P6T056</accession>
<reference evidence="1" key="1">
    <citation type="journal article" date="2020" name="Fungal Divers.">
        <title>Resolving the Mortierellaceae phylogeny through synthesis of multi-gene phylogenetics and phylogenomics.</title>
        <authorList>
            <person name="Vandepol N."/>
            <person name="Liber J."/>
            <person name="Desiro A."/>
            <person name="Na H."/>
            <person name="Kennedy M."/>
            <person name="Barry K."/>
            <person name="Grigoriev I.V."/>
            <person name="Miller A.N."/>
            <person name="O'Donnell K."/>
            <person name="Stajich J.E."/>
            <person name="Bonito G."/>
        </authorList>
    </citation>
    <scope>NUCLEOTIDE SEQUENCE</scope>
    <source>
        <strain evidence="1">NRRL 2769</strain>
    </source>
</reference>
<dbReference type="InterPro" id="IPR032675">
    <property type="entry name" value="LRR_dom_sf"/>
</dbReference>
<evidence type="ECO:0000313" key="2">
    <source>
        <dbReference type="Proteomes" id="UP000703661"/>
    </source>
</evidence>
<dbReference type="Gene3D" id="3.80.10.10">
    <property type="entry name" value="Ribonuclease Inhibitor"/>
    <property type="match status" value="1"/>
</dbReference>
<protein>
    <submittedName>
        <fullName evidence="1">Uncharacterized protein</fullName>
    </submittedName>
</protein>
<evidence type="ECO:0000313" key="1">
    <source>
        <dbReference type="EMBL" id="KAG0014776.1"/>
    </source>
</evidence>
<dbReference type="AlphaFoldDB" id="A0A9P6T056"/>
<sequence length="484" mass="54892">MNLFPLLPIFCQIKVLRLGNLTVSKIQLDTILRLCPHLLELYISLEKQLHQSLRILYFEIPDKPLPTLKLKSLTFWRLSIDINDLEHVLTRCPDLQELRLIHMGRPQSLHLDPIPENTNIFSEMAVNCPRLQLLHYSSSSVPLSRVIFERIFSALPNLKTWSSGINGIGPFMFSCLQEHIQNLTTLEIFDPNGAGFANGMGIHQFLCTAPNLLHLRADGVRFMEEEISVLADLQILKRTSSDPESEHVKKIWACRNLQTLRLEFGGYFHKSGVLATSRALFAYIVNVCPKLTELYIHHTHLALSLNGGFCLLSGLEELERLEILSYHNHRDAKFPKSDMEWFRSDGKVAQATLLRLNEGVLQGIPMTKLQKVMRGGRMTNGDNSDRVDRQHKSPTCLTKWPIGRAARSSDSRLISDIKKASSLENVTKVLEKLCQSDTPCWPLLESLKITAKINTPPPIVLQMTQLKTLIAELRPELGSEESTE</sequence>
<organism evidence="1 2">
    <name type="scientific">Entomortierella chlamydospora</name>
    <dbReference type="NCBI Taxonomy" id="101097"/>
    <lineage>
        <taxon>Eukaryota</taxon>
        <taxon>Fungi</taxon>
        <taxon>Fungi incertae sedis</taxon>
        <taxon>Mucoromycota</taxon>
        <taxon>Mortierellomycotina</taxon>
        <taxon>Mortierellomycetes</taxon>
        <taxon>Mortierellales</taxon>
        <taxon>Mortierellaceae</taxon>
        <taxon>Entomortierella</taxon>
    </lineage>
</organism>
<proteinExistence type="predicted"/>
<keyword evidence="2" id="KW-1185">Reference proteome</keyword>